<dbReference type="InterPro" id="IPR029045">
    <property type="entry name" value="ClpP/crotonase-like_dom_sf"/>
</dbReference>
<dbReference type="InterPro" id="IPR001753">
    <property type="entry name" value="Enoyl-CoA_hydra/iso"/>
</dbReference>
<dbReference type="AlphaFoldDB" id="A0A6L7EUJ3"/>
<reference evidence="2 3" key="1">
    <citation type="submission" date="2019-12" db="EMBL/GenBank/DDBJ databases">
        <authorList>
            <person name="Kun Z."/>
        </authorList>
    </citation>
    <scope>NUCLEOTIDE SEQUENCE [LARGE SCALE GENOMIC DNA]</scope>
    <source>
        <strain evidence="2 3">YIM 123512</strain>
    </source>
</reference>
<sequence length="266" mass="27913">MSDSSSPVVYDLTEGVATIRLDRPEAMNSLDLATKELLRDTVREAAEDPAARCVVLTGTGRAFCTGQDLKEHVELLQSGSSEELFTTVARHYNPTVAALAAMEKPVIAAVNGVAAGAGASLAFACDVRVLADTAGFNLAFANVALSCDTGSSWTLQRLVGPARALDLLYFPRTVGAEEALELGLASRVVPAAELDGVVGELAARLAAGPTVAYASIRRSVAYAAAHDLEDSLAFEETMMDRTGATADHRAAVDAFLAKQRPVFEGR</sequence>
<evidence type="ECO:0000256" key="1">
    <source>
        <dbReference type="ARBA" id="ARBA00005254"/>
    </source>
</evidence>
<gene>
    <name evidence="2" type="ORF">GRQ65_07260</name>
</gene>
<dbReference type="PANTHER" id="PTHR43459:SF1">
    <property type="entry name" value="EG:BACN32G11.4 PROTEIN"/>
    <property type="match status" value="1"/>
</dbReference>
<dbReference type="PANTHER" id="PTHR43459">
    <property type="entry name" value="ENOYL-COA HYDRATASE"/>
    <property type="match status" value="1"/>
</dbReference>
<dbReference type="Proteomes" id="UP000473325">
    <property type="component" value="Unassembled WGS sequence"/>
</dbReference>
<dbReference type="GO" id="GO:0003824">
    <property type="term" value="F:catalytic activity"/>
    <property type="evidence" value="ECO:0007669"/>
    <property type="project" value="UniProtKB-ARBA"/>
</dbReference>
<evidence type="ECO:0000313" key="2">
    <source>
        <dbReference type="EMBL" id="MXG89346.1"/>
    </source>
</evidence>
<protein>
    <submittedName>
        <fullName evidence="2">Enoyl-CoA hydratase</fullName>
    </submittedName>
</protein>
<dbReference type="Gene3D" id="3.90.226.10">
    <property type="entry name" value="2-enoyl-CoA Hydratase, Chain A, domain 1"/>
    <property type="match status" value="1"/>
</dbReference>
<dbReference type="CDD" id="cd06558">
    <property type="entry name" value="crotonase-like"/>
    <property type="match status" value="1"/>
</dbReference>
<dbReference type="RefSeq" id="WP_160876726.1">
    <property type="nucleotide sequence ID" value="NZ_WUEK01000004.1"/>
</dbReference>
<organism evidence="2 3">
    <name type="scientific">Nocardioides flavescens</name>
    <dbReference type="NCBI Taxonomy" id="2691959"/>
    <lineage>
        <taxon>Bacteria</taxon>
        <taxon>Bacillati</taxon>
        <taxon>Actinomycetota</taxon>
        <taxon>Actinomycetes</taxon>
        <taxon>Propionibacteriales</taxon>
        <taxon>Nocardioidaceae</taxon>
        <taxon>Nocardioides</taxon>
    </lineage>
</organism>
<keyword evidence="3" id="KW-1185">Reference proteome</keyword>
<name>A0A6L7EUJ3_9ACTN</name>
<dbReference type="InterPro" id="IPR014748">
    <property type="entry name" value="Enoyl-CoA_hydra_C"/>
</dbReference>
<dbReference type="Gene3D" id="1.10.12.10">
    <property type="entry name" value="Lyase 2-enoyl-coa Hydratase, Chain A, domain 2"/>
    <property type="match status" value="1"/>
</dbReference>
<dbReference type="Pfam" id="PF00378">
    <property type="entry name" value="ECH_1"/>
    <property type="match status" value="1"/>
</dbReference>
<accession>A0A6L7EUJ3</accession>
<proteinExistence type="inferred from homology"/>
<comment type="similarity">
    <text evidence="1">Belongs to the enoyl-CoA hydratase/isomerase family.</text>
</comment>
<dbReference type="SUPFAM" id="SSF52096">
    <property type="entry name" value="ClpP/crotonase"/>
    <property type="match status" value="1"/>
</dbReference>
<comment type="caution">
    <text evidence="2">The sequence shown here is derived from an EMBL/GenBank/DDBJ whole genome shotgun (WGS) entry which is preliminary data.</text>
</comment>
<dbReference type="EMBL" id="WUEK01000004">
    <property type="protein sequence ID" value="MXG89346.1"/>
    <property type="molecule type" value="Genomic_DNA"/>
</dbReference>
<evidence type="ECO:0000313" key="3">
    <source>
        <dbReference type="Proteomes" id="UP000473325"/>
    </source>
</evidence>